<protein>
    <submittedName>
        <fullName evidence="3">DUF3667 domain-containing protein</fullName>
    </submittedName>
</protein>
<evidence type="ECO:0000256" key="1">
    <source>
        <dbReference type="SAM" id="MobiDB-lite"/>
    </source>
</evidence>
<dbReference type="Proteomes" id="UP001156940">
    <property type="component" value="Unassembled WGS sequence"/>
</dbReference>
<feature type="transmembrane region" description="Helical" evidence="2">
    <location>
        <begin position="242"/>
        <end position="265"/>
    </location>
</feature>
<keyword evidence="4" id="KW-1185">Reference proteome</keyword>
<organism evidence="3 4">
    <name type="scientific">Luteimonas endophytica</name>
    <dbReference type="NCBI Taxonomy" id="3042023"/>
    <lineage>
        <taxon>Bacteria</taxon>
        <taxon>Pseudomonadati</taxon>
        <taxon>Pseudomonadota</taxon>
        <taxon>Gammaproteobacteria</taxon>
        <taxon>Lysobacterales</taxon>
        <taxon>Lysobacteraceae</taxon>
        <taxon>Luteimonas</taxon>
    </lineage>
</organism>
<comment type="caution">
    <text evidence="3">The sequence shown here is derived from an EMBL/GenBank/DDBJ whole genome shotgun (WGS) entry which is preliminary data.</text>
</comment>
<keyword evidence="2" id="KW-0812">Transmembrane</keyword>
<keyword evidence="2" id="KW-1133">Transmembrane helix</keyword>
<dbReference type="InterPro" id="IPR022134">
    <property type="entry name" value="DUF3667"/>
</dbReference>
<feature type="transmembrane region" description="Helical" evidence="2">
    <location>
        <begin position="309"/>
        <end position="331"/>
    </location>
</feature>
<name>A0ABT6J8A6_9GAMM</name>
<evidence type="ECO:0000313" key="3">
    <source>
        <dbReference type="EMBL" id="MDH5822428.1"/>
    </source>
</evidence>
<evidence type="ECO:0000256" key="2">
    <source>
        <dbReference type="SAM" id="Phobius"/>
    </source>
</evidence>
<dbReference type="EMBL" id="JARXRM010000024">
    <property type="protein sequence ID" value="MDH5822428.1"/>
    <property type="molecule type" value="Genomic_DNA"/>
</dbReference>
<evidence type="ECO:0000313" key="4">
    <source>
        <dbReference type="Proteomes" id="UP001156940"/>
    </source>
</evidence>
<feature type="transmembrane region" description="Helical" evidence="2">
    <location>
        <begin position="352"/>
        <end position="372"/>
    </location>
</feature>
<feature type="transmembrane region" description="Helical" evidence="2">
    <location>
        <begin position="277"/>
        <end position="303"/>
    </location>
</feature>
<sequence>MSVPSPSPDAPAPLRACENCGTALQGAFCHLCGQSEHSPTRHLGHAIEEVFESFWHLDGRIFRTLREMFVPGRVANRYLAGHRVRYVAPMRLFVILSLLTVFVAKLAIGDAFAPQDAARATETSAVETYEIDRAGFAAAPTVEAVDALRDRELERLAAERAALGADAADAARARIAAAERVVNAEAAARRRRLERAARDGADGAAGAEPEPRDEDGFDARLERNLEAYSARRDGAAAMARTLIGAAPMTLFILVPLFAALLKLLYVRHPRTYLEHVVVALYSHAFLMLALLMVFALALLGGWLAPALPWAIHPVSWLQALLLASMPLYLLLMQRRVYRQGWLKTLLKYCILGQIYLFMFLFVALGTGLYAIAGM</sequence>
<gene>
    <name evidence="3" type="ORF">QFW77_05415</name>
</gene>
<proteinExistence type="predicted"/>
<dbReference type="Pfam" id="PF12412">
    <property type="entry name" value="DUF3667"/>
    <property type="match status" value="1"/>
</dbReference>
<keyword evidence="2" id="KW-0472">Membrane</keyword>
<feature type="region of interest" description="Disordered" evidence="1">
    <location>
        <begin position="195"/>
        <end position="216"/>
    </location>
</feature>
<dbReference type="RefSeq" id="WP_280573340.1">
    <property type="nucleotide sequence ID" value="NZ_JARXRM010000024.1"/>
</dbReference>
<accession>A0ABT6J8A6</accession>
<reference evidence="3 4" key="1">
    <citation type="submission" date="2023-04" db="EMBL/GenBank/DDBJ databases">
        <title>Luteimonas endophyticus RD2P54.</title>
        <authorList>
            <person name="Sun J.-Q."/>
        </authorList>
    </citation>
    <scope>NUCLEOTIDE SEQUENCE [LARGE SCALE GENOMIC DNA]</scope>
    <source>
        <strain evidence="3 4">RD2P54</strain>
    </source>
</reference>